<protein>
    <submittedName>
        <fullName evidence="2">Alpha-D-ribose 1-methylphosphonate 5-triphosphate diphosphatase</fullName>
    </submittedName>
</protein>
<dbReference type="Proteomes" id="UP000199435">
    <property type="component" value="Unassembled WGS sequence"/>
</dbReference>
<dbReference type="NCBIfam" id="NF011990">
    <property type="entry name" value="PRK15446.2-6"/>
    <property type="match status" value="1"/>
</dbReference>
<keyword evidence="3" id="KW-1185">Reference proteome</keyword>
<reference evidence="3" key="1">
    <citation type="submission" date="2016-08" db="EMBL/GenBank/DDBJ databases">
        <authorList>
            <person name="Varghese N."/>
            <person name="Submissions Spin"/>
        </authorList>
    </citation>
    <scope>NUCLEOTIDE SEQUENCE [LARGE SCALE GENOMIC DNA]</scope>
    <source>
        <strain evidence="3">HAMBI 2971</strain>
    </source>
</reference>
<organism evidence="2 3">
    <name type="scientific">Rhizobium miluonense</name>
    <dbReference type="NCBI Taxonomy" id="411945"/>
    <lineage>
        <taxon>Bacteria</taxon>
        <taxon>Pseudomonadati</taxon>
        <taxon>Pseudomonadota</taxon>
        <taxon>Alphaproteobacteria</taxon>
        <taxon>Hyphomicrobiales</taxon>
        <taxon>Rhizobiaceae</taxon>
        <taxon>Rhizobium/Agrobacterium group</taxon>
        <taxon>Rhizobium</taxon>
    </lineage>
</organism>
<dbReference type="SUPFAM" id="SSF51556">
    <property type="entry name" value="Metallo-dependent hydrolases"/>
    <property type="match status" value="1"/>
</dbReference>
<dbReference type="InterPro" id="IPR006680">
    <property type="entry name" value="Amidohydro-rel"/>
</dbReference>
<dbReference type="PIRSF" id="PIRSF038971">
    <property type="entry name" value="PhnM"/>
    <property type="match status" value="1"/>
</dbReference>
<sequence>MESIITNARIVTGTTIVKGTLKVVDGKIAEIMETDEIVEDAIDFGGDYLLPGLIDVHTDHLEKQIMPRAGVFWNKVNAIRTQDAVLAAGGITTVFDSLIVGAVGNPDRRKILPMMIEGLKDARKAALLKVDHFLHLRCDTREVDIVDLLKPYLDEPTLRYVTIMDDGPLRDPNRYRKLEKRKGVSEEVIESEIAAAPNGPDLASENRSKIVALCKQHGIEFSSHDDTTAAHIAEGQGFGMTISEFPITMESAVAARAANMTTIIGGPNIVAGRSHIGNVSGIELAKDGLVDVICSDYIPSSILYAIWRLAGEDNCIELPAAVAMGSKRPAELFGLKDRGELAVGRRADLLRVTEVDGAPIVRNVWVEGGLAL</sequence>
<dbReference type="InterPro" id="IPR011059">
    <property type="entry name" value="Metal-dep_hydrolase_composite"/>
</dbReference>
<dbReference type="GO" id="GO:0019700">
    <property type="term" value="P:organic phosphonate catabolic process"/>
    <property type="evidence" value="ECO:0007669"/>
    <property type="project" value="InterPro"/>
</dbReference>
<name>A0A1C3WDZ4_9HYPH</name>
<dbReference type="Gene3D" id="3.20.20.140">
    <property type="entry name" value="Metal-dependent hydrolases"/>
    <property type="match status" value="2"/>
</dbReference>
<dbReference type="Pfam" id="PF01979">
    <property type="entry name" value="Amidohydro_1"/>
    <property type="match status" value="1"/>
</dbReference>
<dbReference type="EMBL" id="FMAH01000027">
    <property type="protein sequence ID" value="SCB38250.1"/>
    <property type="molecule type" value="Genomic_DNA"/>
</dbReference>
<dbReference type="RefSeq" id="WP_092852722.1">
    <property type="nucleotide sequence ID" value="NZ_FMAH01000027.1"/>
</dbReference>
<dbReference type="PANTHER" id="PTHR43135:SF3">
    <property type="entry name" value="ALPHA-D-RIBOSE 1-METHYLPHOSPHONATE 5-TRIPHOSPHATE DIPHOSPHATASE"/>
    <property type="match status" value="1"/>
</dbReference>
<gene>
    <name evidence="2" type="ORF">GA0061102_102786</name>
</gene>
<proteinExistence type="predicted"/>
<dbReference type="NCBIfam" id="NF011984">
    <property type="entry name" value="PRK15446.1-5"/>
    <property type="match status" value="1"/>
</dbReference>
<dbReference type="GO" id="GO:0016810">
    <property type="term" value="F:hydrolase activity, acting on carbon-nitrogen (but not peptide) bonds"/>
    <property type="evidence" value="ECO:0007669"/>
    <property type="project" value="InterPro"/>
</dbReference>
<evidence type="ECO:0000259" key="1">
    <source>
        <dbReference type="Pfam" id="PF01979"/>
    </source>
</evidence>
<dbReference type="PANTHER" id="PTHR43135">
    <property type="entry name" value="ALPHA-D-RIBOSE 1-METHYLPHOSPHONATE 5-TRIPHOSPHATE DIPHOSPHATASE"/>
    <property type="match status" value="1"/>
</dbReference>
<dbReference type="AlphaFoldDB" id="A0A1C3WDZ4"/>
<dbReference type="Gene3D" id="2.30.40.10">
    <property type="entry name" value="Urease, subunit C, domain 1"/>
    <property type="match status" value="2"/>
</dbReference>
<dbReference type="SUPFAM" id="SSF51338">
    <property type="entry name" value="Composite domain of metallo-dependent hydrolases"/>
    <property type="match status" value="1"/>
</dbReference>
<dbReference type="STRING" id="411945.GA0061102_102786"/>
<dbReference type="InterPro" id="IPR032466">
    <property type="entry name" value="Metal_Hydrolase"/>
</dbReference>
<feature type="domain" description="Amidohydrolase-related" evidence="1">
    <location>
        <begin position="48"/>
        <end position="368"/>
    </location>
</feature>
<evidence type="ECO:0000313" key="2">
    <source>
        <dbReference type="EMBL" id="SCB38250.1"/>
    </source>
</evidence>
<dbReference type="InterPro" id="IPR012696">
    <property type="entry name" value="PhnM"/>
</dbReference>
<dbReference type="InterPro" id="IPR051781">
    <property type="entry name" value="Metallo-dep_Hydrolase"/>
</dbReference>
<dbReference type="OrthoDB" id="9785413at2"/>
<accession>A0A1C3WDZ4</accession>
<evidence type="ECO:0000313" key="3">
    <source>
        <dbReference type="Proteomes" id="UP000199435"/>
    </source>
</evidence>